<feature type="domain" description="HTH lysR-type" evidence="5">
    <location>
        <begin position="1"/>
        <end position="58"/>
    </location>
</feature>
<dbReference type="CDD" id="cd05466">
    <property type="entry name" value="PBP2_LTTR_substrate"/>
    <property type="match status" value="1"/>
</dbReference>
<dbReference type="PANTHER" id="PTHR30419">
    <property type="entry name" value="HTH-TYPE TRANSCRIPTIONAL REGULATOR YBHD"/>
    <property type="match status" value="1"/>
</dbReference>
<dbReference type="Pfam" id="PF03466">
    <property type="entry name" value="LysR_substrate"/>
    <property type="match status" value="1"/>
</dbReference>
<dbReference type="SUPFAM" id="SSF53850">
    <property type="entry name" value="Periplasmic binding protein-like II"/>
    <property type="match status" value="1"/>
</dbReference>
<evidence type="ECO:0000256" key="4">
    <source>
        <dbReference type="ARBA" id="ARBA00023163"/>
    </source>
</evidence>
<sequence length="289" mass="32749">MTIEQLEFFKEAVKQPTFLDAAETLHISQSSLSKQIQKMEQELGVSLFDRTGRKAKLTPAGEYFYREILPFIGQYHQIVRGLSQFRDMSSLKIGTLPILALYHLDSALKQFMSLHPEISCTICEAEEEQLMRDFSDGLYDLIIARETMFNSSHYCVFPIAQDELIAALSASHPLAGRRNIRLKELSGENFILMNPYTSIYQSSIRELKKAGINFHLLRTARAESILSSVAIGEGVSLLARKNFEVFRHADVIPVSLDPPVRLTAVAAYRPDSPRCRELAELKNFFSGRK</sequence>
<keyword evidence="2" id="KW-0805">Transcription regulation</keyword>
<proteinExistence type="inferred from homology"/>
<dbReference type="PRINTS" id="PR00039">
    <property type="entry name" value="HTHLYSR"/>
</dbReference>
<evidence type="ECO:0000313" key="7">
    <source>
        <dbReference type="Proteomes" id="UP000823883"/>
    </source>
</evidence>
<reference evidence="6" key="1">
    <citation type="journal article" date="2021" name="PeerJ">
        <title>Extensive microbial diversity within the chicken gut microbiome revealed by metagenomics and culture.</title>
        <authorList>
            <person name="Gilroy R."/>
            <person name="Ravi A."/>
            <person name="Getino M."/>
            <person name="Pursley I."/>
            <person name="Horton D.L."/>
            <person name="Alikhan N.F."/>
            <person name="Baker D."/>
            <person name="Gharbi K."/>
            <person name="Hall N."/>
            <person name="Watson M."/>
            <person name="Adriaenssens E.M."/>
            <person name="Foster-Nyarko E."/>
            <person name="Jarju S."/>
            <person name="Secka A."/>
            <person name="Antonio M."/>
            <person name="Oren A."/>
            <person name="Chaudhuri R.R."/>
            <person name="La Ragione R."/>
            <person name="Hildebrand F."/>
            <person name="Pallen M.J."/>
        </authorList>
    </citation>
    <scope>NUCLEOTIDE SEQUENCE</scope>
    <source>
        <strain evidence="6">CHK183-5548</strain>
    </source>
</reference>
<gene>
    <name evidence="6" type="ORF">IAA04_09985</name>
</gene>
<dbReference type="InterPro" id="IPR036390">
    <property type="entry name" value="WH_DNA-bd_sf"/>
</dbReference>
<dbReference type="InterPro" id="IPR005119">
    <property type="entry name" value="LysR_subst-bd"/>
</dbReference>
<dbReference type="FunFam" id="1.10.10.10:FF:000001">
    <property type="entry name" value="LysR family transcriptional regulator"/>
    <property type="match status" value="1"/>
</dbReference>
<dbReference type="InterPro" id="IPR050950">
    <property type="entry name" value="HTH-type_LysR_regulators"/>
</dbReference>
<name>A0A9D2PEX2_9FIRM</name>
<dbReference type="InterPro" id="IPR036388">
    <property type="entry name" value="WH-like_DNA-bd_sf"/>
</dbReference>
<evidence type="ECO:0000313" key="6">
    <source>
        <dbReference type="EMBL" id="HJC48368.1"/>
    </source>
</evidence>
<evidence type="ECO:0000256" key="3">
    <source>
        <dbReference type="ARBA" id="ARBA00023125"/>
    </source>
</evidence>
<keyword evidence="4" id="KW-0804">Transcription</keyword>
<dbReference type="PROSITE" id="PS50931">
    <property type="entry name" value="HTH_LYSR"/>
    <property type="match status" value="1"/>
</dbReference>
<dbReference type="AlphaFoldDB" id="A0A9D2PEX2"/>
<evidence type="ECO:0000256" key="1">
    <source>
        <dbReference type="ARBA" id="ARBA00009437"/>
    </source>
</evidence>
<dbReference type="Proteomes" id="UP000823883">
    <property type="component" value="Unassembled WGS sequence"/>
</dbReference>
<comment type="similarity">
    <text evidence="1">Belongs to the LysR transcriptional regulatory family.</text>
</comment>
<dbReference type="SUPFAM" id="SSF46785">
    <property type="entry name" value="Winged helix' DNA-binding domain"/>
    <property type="match status" value="1"/>
</dbReference>
<dbReference type="Gene3D" id="3.40.190.290">
    <property type="match status" value="1"/>
</dbReference>
<accession>A0A9D2PEX2</accession>
<organism evidence="6 7">
    <name type="scientific">Candidatus Lachnoclostridium pullistercoris</name>
    <dbReference type="NCBI Taxonomy" id="2838632"/>
    <lineage>
        <taxon>Bacteria</taxon>
        <taxon>Bacillati</taxon>
        <taxon>Bacillota</taxon>
        <taxon>Clostridia</taxon>
        <taxon>Lachnospirales</taxon>
        <taxon>Lachnospiraceae</taxon>
    </lineage>
</organism>
<dbReference type="InterPro" id="IPR000847">
    <property type="entry name" value="LysR_HTH_N"/>
</dbReference>
<evidence type="ECO:0000259" key="5">
    <source>
        <dbReference type="PROSITE" id="PS50931"/>
    </source>
</evidence>
<dbReference type="Pfam" id="PF00126">
    <property type="entry name" value="HTH_1"/>
    <property type="match status" value="1"/>
</dbReference>
<keyword evidence="3" id="KW-0238">DNA-binding</keyword>
<dbReference type="EMBL" id="DWWL01000064">
    <property type="protein sequence ID" value="HJC48368.1"/>
    <property type="molecule type" value="Genomic_DNA"/>
</dbReference>
<dbReference type="GO" id="GO:0003677">
    <property type="term" value="F:DNA binding"/>
    <property type="evidence" value="ECO:0007669"/>
    <property type="project" value="UniProtKB-KW"/>
</dbReference>
<evidence type="ECO:0000256" key="2">
    <source>
        <dbReference type="ARBA" id="ARBA00023015"/>
    </source>
</evidence>
<dbReference type="GO" id="GO:0005829">
    <property type="term" value="C:cytosol"/>
    <property type="evidence" value="ECO:0007669"/>
    <property type="project" value="TreeGrafter"/>
</dbReference>
<dbReference type="GO" id="GO:0003700">
    <property type="term" value="F:DNA-binding transcription factor activity"/>
    <property type="evidence" value="ECO:0007669"/>
    <property type="project" value="InterPro"/>
</dbReference>
<comment type="caution">
    <text evidence="6">The sequence shown here is derived from an EMBL/GenBank/DDBJ whole genome shotgun (WGS) entry which is preliminary data.</text>
</comment>
<dbReference type="PANTHER" id="PTHR30419:SF8">
    <property type="entry name" value="NITROGEN ASSIMILATION TRANSCRIPTIONAL ACTIVATOR-RELATED"/>
    <property type="match status" value="1"/>
</dbReference>
<dbReference type="Gene3D" id="1.10.10.10">
    <property type="entry name" value="Winged helix-like DNA-binding domain superfamily/Winged helix DNA-binding domain"/>
    <property type="match status" value="1"/>
</dbReference>
<protein>
    <submittedName>
        <fullName evidence="6">LysR family transcriptional regulator</fullName>
    </submittedName>
</protein>
<reference evidence="6" key="2">
    <citation type="submission" date="2021-04" db="EMBL/GenBank/DDBJ databases">
        <authorList>
            <person name="Gilroy R."/>
        </authorList>
    </citation>
    <scope>NUCLEOTIDE SEQUENCE</scope>
    <source>
        <strain evidence="6">CHK183-5548</strain>
    </source>
</reference>